<evidence type="ECO:0000256" key="1">
    <source>
        <dbReference type="ARBA" id="ARBA00001974"/>
    </source>
</evidence>
<dbReference type="InterPro" id="IPR050097">
    <property type="entry name" value="Ferredoxin-NADP_redctase_2"/>
</dbReference>
<dbReference type="PRINTS" id="PR00469">
    <property type="entry name" value="PNDRDTASEII"/>
</dbReference>
<dbReference type="SUPFAM" id="SSF51905">
    <property type="entry name" value="FAD/NAD(P)-binding domain"/>
    <property type="match status" value="1"/>
</dbReference>
<keyword evidence="7" id="KW-0676">Redox-active center</keyword>
<keyword evidence="3" id="KW-0285">Flavoprotein</keyword>
<protein>
    <submittedName>
        <fullName evidence="9">Thioredoxin reductase</fullName>
        <ecNumber evidence="9">1.8.1.9</ecNumber>
    </submittedName>
</protein>
<accession>A0ABM8YJQ4</accession>
<evidence type="ECO:0000313" key="10">
    <source>
        <dbReference type="Proteomes" id="UP000789833"/>
    </source>
</evidence>
<dbReference type="Proteomes" id="UP000789833">
    <property type="component" value="Unassembled WGS sequence"/>
</dbReference>
<name>A0ABM8YJQ4_9BACI</name>
<evidence type="ECO:0000256" key="7">
    <source>
        <dbReference type="ARBA" id="ARBA00023284"/>
    </source>
</evidence>
<proteinExistence type="predicted"/>
<dbReference type="Pfam" id="PF07992">
    <property type="entry name" value="Pyr_redox_2"/>
    <property type="match status" value="1"/>
</dbReference>
<evidence type="ECO:0000256" key="3">
    <source>
        <dbReference type="ARBA" id="ARBA00022630"/>
    </source>
</evidence>
<dbReference type="InterPro" id="IPR023753">
    <property type="entry name" value="FAD/NAD-binding_dom"/>
</dbReference>
<dbReference type="EMBL" id="CAKJTJ010000003">
    <property type="protein sequence ID" value="CAG9620024.1"/>
    <property type="molecule type" value="Genomic_DNA"/>
</dbReference>
<dbReference type="PANTHER" id="PTHR48105">
    <property type="entry name" value="THIOREDOXIN REDUCTASE 1-RELATED-RELATED"/>
    <property type="match status" value="1"/>
</dbReference>
<organism evidence="9 10">
    <name type="scientific">Sutcliffiella rhizosphaerae</name>
    <dbReference type="NCBI Taxonomy" id="2880967"/>
    <lineage>
        <taxon>Bacteria</taxon>
        <taxon>Bacillati</taxon>
        <taxon>Bacillota</taxon>
        <taxon>Bacilli</taxon>
        <taxon>Bacillales</taxon>
        <taxon>Bacillaceae</taxon>
        <taxon>Sutcliffiella</taxon>
    </lineage>
</organism>
<evidence type="ECO:0000256" key="5">
    <source>
        <dbReference type="ARBA" id="ARBA00023002"/>
    </source>
</evidence>
<sequence>MLYDCMIIGGGIAGLQAAIQLGRYQYKVLVIDDKNGRSNICNCYHNLLGWPEGVSGKTLRLLGEQQAEKLNVQFQQQRVTSITKKDGGFQANTSDSYTFHSKRLLLATGVKDNIPPFPQLFPCLGISVFICPDCDGYESAMKPTLVLGSGNAGANMALALTHWTNLITYINHDNRRIEEEMSKQLAKKEITIVTEPITSLHINEDLFQGVTVASGETLTATTAFLAFGGNKVHTDLAEQLGVKLEHNKHINVDVRTKMTNVENVWAAGDIVAHSEQVTIAMGDGVQAAIWIHKSLLE</sequence>
<gene>
    <name evidence="9" type="primary">trxB_1</name>
    <name evidence="9" type="ORF">BACCIP111883_00792</name>
</gene>
<evidence type="ECO:0000256" key="4">
    <source>
        <dbReference type="ARBA" id="ARBA00022827"/>
    </source>
</evidence>
<dbReference type="InterPro" id="IPR036188">
    <property type="entry name" value="FAD/NAD-bd_sf"/>
</dbReference>
<comment type="caution">
    <text evidence="9">The sequence shown here is derived from an EMBL/GenBank/DDBJ whole genome shotgun (WGS) entry which is preliminary data.</text>
</comment>
<comment type="subunit">
    <text evidence="2">Homodimer.</text>
</comment>
<reference evidence="9 10" key="1">
    <citation type="submission" date="2021-10" db="EMBL/GenBank/DDBJ databases">
        <authorList>
            <person name="Criscuolo A."/>
        </authorList>
    </citation>
    <scope>NUCLEOTIDE SEQUENCE [LARGE SCALE GENOMIC DNA]</scope>
    <source>
        <strain evidence="10">CIP 111883</strain>
    </source>
</reference>
<evidence type="ECO:0000313" key="9">
    <source>
        <dbReference type="EMBL" id="CAG9620024.1"/>
    </source>
</evidence>
<keyword evidence="5 9" id="KW-0560">Oxidoreductase</keyword>
<dbReference type="InterPro" id="IPR008255">
    <property type="entry name" value="Pyr_nucl-diS_OxRdtase_2_AS"/>
</dbReference>
<dbReference type="EC" id="1.8.1.9" evidence="9"/>
<dbReference type="Gene3D" id="3.50.50.60">
    <property type="entry name" value="FAD/NAD(P)-binding domain"/>
    <property type="match status" value="2"/>
</dbReference>
<dbReference type="PROSITE" id="PS00573">
    <property type="entry name" value="PYRIDINE_REDOX_2"/>
    <property type="match status" value="1"/>
</dbReference>
<keyword evidence="6" id="KW-1015">Disulfide bond</keyword>
<keyword evidence="10" id="KW-1185">Reference proteome</keyword>
<evidence type="ECO:0000256" key="2">
    <source>
        <dbReference type="ARBA" id="ARBA00011738"/>
    </source>
</evidence>
<evidence type="ECO:0000259" key="8">
    <source>
        <dbReference type="Pfam" id="PF07992"/>
    </source>
</evidence>
<comment type="cofactor">
    <cofactor evidence="1">
        <name>FAD</name>
        <dbReference type="ChEBI" id="CHEBI:57692"/>
    </cofactor>
</comment>
<evidence type="ECO:0000256" key="6">
    <source>
        <dbReference type="ARBA" id="ARBA00023157"/>
    </source>
</evidence>
<dbReference type="PRINTS" id="PR00368">
    <property type="entry name" value="FADPNR"/>
</dbReference>
<dbReference type="RefSeq" id="WP_230499961.1">
    <property type="nucleotide sequence ID" value="NZ_CAKJTJ010000003.1"/>
</dbReference>
<feature type="domain" description="FAD/NAD(P)-binding" evidence="8">
    <location>
        <begin position="3"/>
        <end position="284"/>
    </location>
</feature>
<keyword evidence="4" id="KW-0274">FAD</keyword>
<dbReference type="GO" id="GO:0004791">
    <property type="term" value="F:thioredoxin-disulfide reductase (NADPH) activity"/>
    <property type="evidence" value="ECO:0007669"/>
    <property type="project" value="UniProtKB-EC"/>
</dbReference>